<keyword evidence="5 8" id="KW-0812">Transmembrane</keyword>
<keyword evidence="3" id="KW-0813">Transport</keyword>
<dbReference type="InterPro" id="IPR013525">
    <property type="entry name" value="ABC2_TM"/>
</dbReference>
<dbReference type="InterPro" id="IPR051449">
    <property type="entry name" value="ABC-2_transporter_component"/>
</dbReference>
<evidence type="ECO:0000256" key="3">
    <source>
        <dbReference type="ARBA" id="ARBA00022448"/>
    </source>
</evidence>
<feature type="domain" description="ABC transmembrane type-2" evidence="9">
    <location>
        <begin position="140"/>
        <end position="369"/>
    </location>
</feature>
<feature type="transmembrane region" description="Helical" evidence="8">
    <location>
        <begin position="174"/>
        <end position="199"/>
    </location>
</feature>
<feature type="transmembrane region" description="Helical" evidence="8">
    <location>
        <begin position="21"/>
        <end position="39"/>
    </location>
</feature>
<evidence type="ECO:0000256" key="4">
    <source>
        <dbReference type="ARBA" id="ARBA00022475"/>
    </source>
</evidence>
<dbReference type="PROSITE" id="PS51012">
    <property type="entry name" value="ABC_TM2"/>
    <property type="match status" value="1"/>
</dbReference>
<comment type="subcellular location">
    <subcellularLocation>
        <location evidence="1">Cell membrane</location>
        <topology evidence="1">Multi-pass membrane protein</topology>
    </subcellularLocation>
</comment>
<proteinExistence type="inferred from homology"/>
<name>A0ABS7ZS69_9GAMM</name>
<organism evidence="10 11">
    <name type="scientific">Thalassolituus marinus</name>
    <dbReference type="NCBI Taxonomy" id="671053"/>
    <lineage>
        <taxon>Bacteria</taxon>
        <taxon>Pseudomonadati</taxon>
        <taxon>Pseudomonadota</taxon>
        <taxon>Gammaproteobacteria</taxon>
        <taxon>Oceanospirillales</taxon>
        <taxon>Oceanospirillaceae</taxon>
        <taxon>Thalassolituus</taxon>
    </lineage>
</organism>
<comment type="caution">
    <text evidence="10">The sequence shown here is derived from an EMBL/GenBank/DDBJ whole genome shotgun (WGS) entry which is preliminary data.</text>
</comment>
<keyword evidence="6 8" id="KW-1133">Transmembrane helix</keyword>
<evidence type="ECO:0000256" key="6">
    <source>
        <dbReference type="ARBA" id="ARBA00022989"/>
    </source>
</evidence>
<feature type="transmembrane region" description="Helical" evidence="8">
    <location>
        <begin position="256"/>
        <end position="277"/>
    </location>
</feature>
<comment type="similarity">
    <text evidence="2">Belongs to the ABC-2 integral membrane protein family.</text>
</comment>
<reference evidence="10 11" key="1">
    <citation type="submission" date="2020-12" db="EMBL/GenBank/DDBJ databases">
        <title>Novel Thalassolituus-related marine hydrocarbonoclastic bacteria mediated algae-derived hydrocarbons mineralization in twilight zone of the northern South China Sea.</title>
        <authorList>
            <person name="Dong C."/>
        </authorList>
    </citation>
    <scope>NUCLEOTIDE SEQUENCE [LARGE SCALE GENOMIC DNA]</scope>
    <source>
        <strain evidence="10 11">IMCC1826</strain>
    </source>
</reference>
<feature type="transmembrane region" description="Helical" evidence="8">
    <location>
        <begin position="220"/>
        <end position="244"/>
    </location>
</feature>
<evidence type="ECO:0000259" key="9">
    <source>
        <dbReference type="PROSITE" id="PS51012"/>
    </source>
</evidence>
<dbReference type="Pfam" id="PF12698">
    <property type="entry name" value="ABC2_membrane_3"/>
    <property type="match status" value="1"/>
</dbReference>
<dbReference type="Gene3D" id="3.40.1710.10">
    <property type="entry name" value="abc type-2 transporter like domain"/>
    <property type="match status" value="1"/>
</dbReference>
<evidence type="ECO:0000256" key="2">
    <source>
        <dbReference type="ARBA" id="ARBA00007783"/>
    </source>
</evidence>
<accession>A0ABS7ZS69</accession>
<keyword evidence="4" id="KW-1003">Cell membrane</keyword>
<dbReference type="PANTHER" id="PTHR30294:SF47">
    <property type="entry name" value="INNER MEMBRANE TRANSPORT PERMEASE YHHJ"/>
    <property type="match status" value="1"/>
</dbReference>
<feature type="transmembrane region" description="Helical" evidence="8">
    <location>
        <begin position="284"/>
        <end position="302"/>
    </location>
</feature>
<protein>
    <submittedName>
        <fullName evidence="10">ABC transporter permease</fullName>
    </submittedName>
</protein>
<evidence type="ECO:0000256" key="7">
    <source>
        <dbReference type="ARBA" id="ARBA00023136"/>
    </source>
</evidence>
<keyword evidence="11" id="KW-1185">Reference proteome</keyword>
<dbReference type="PANTHER" id="PTHR30294">
    <property type="entry name" value="MEMBRANE COMPONENT OF ABC TRANSPORTER YHHJ-RELATED"/>
    <property type="match status" value="1"/>
</dbReference>
<sequence length="374" mass="40676">MKAKHVAQLGMKELFSLRSDPVLIALIIYIFSVAVYTVANGVSFEVNNAAVAIVDEDRSPLSRQISAALLPPQFNRPQAIAAQDVNKALDRGEYLFVLFFPPEFEKDTQAGRVPEVQLLVDATAIAQAGNGANYIQQIIIAEALNAVQPGMQLSDAMPVNVSVRKLFNPNSSSVWFNALMQVINSVTMLGVILTGAALIREREHGTVEHLLVMPVTPAEIMLAKIWANGLVILVASMLSLKLVVEWLLDVPVQGSILLYILASALYLFSVTSLGIMLGTITNSMAQFALLLIPIVIVMYLLSGGTTPLESMPVFLQRVMMFSPSTHFVSLSQNILYRGAGIESVWPQMLILTSIGAVFYSVALARFRKAIVTMG</sequence>
<dbReference type="RefSeq" id="WP_225675764.1">
    <property type="nucleotide sequence ID" value="NZ_JAEDAH010000088.1"/>
</dbReference>
<evidence type="ECO:0000313" key="11">
    <source>
        <dbReference type="Proteomes" id="UP000714380"/>
    </source>
</evidence>
<dbReference type="InterPro" id="IPR047817">
    <property type="entry name" value="ABC2_TM_bact-type"/>
</dbReference>
<dbReference type="Proteomes" id="UP000714380">
    <property type="component" value="Unassembled WGS sequence"/>
</dbReference>
<evidence type="ECO:0000256" key="5">
    <source>
        <dbReference type="ARBA" id="ARBA00022692"/>
    </source>
</evidence>
<keyword evidence="7 8" id="KW-0472">Membrane</keyword>
<evidence type="ECO:0000256" key="1">
    <source>
        <dbReference type="ARBA" id="ARBA00004651"/>
    </source>
</evidence>
<dbReference type="EMBL" id="JAEDAH010000088">
    <property type="protein sequence ID" value="MCA6064616.1"/>
    <property type="molecule type" value="Genomic_DNA"/>
</dbReference>
<feature type="transmembrane region" description="Helical" evidence="8">
    <location>
        <begin position="344"/>
        <end position="364"/>
    </location>
</feature>
<gene>
    <name evidence="10" type="ORF">I9W95_13460</name>
</gene>
<evidence type="ECO:0000313" key="10">
    <source>
        <dbReference type="EMBL" id="MCA6064616.1"/>
    </source>
</evidence>
<evidence type="ECO:0000256" key="8">
    <source>
        <dbReference type="SAM" id="Phobius"/>
    </source>
</evidence>